<evidence type="ECO:0000313" key="2">
    <source>
        <dbReference type="EMBL" id="KAB8297508.1"/>
    </source>
</evidence>
<comment type="caution">
    <text evidence="2">The sequence shown here is derived from an EMBL/GenBank/DDBJ whole genome shotgun (WGS) entry which is preliminary data.</text>
</comment>
<dbReference type="PANTHER" id="PTHR22916:SF3">
    <property type="entry name" value="UDP-GLCNAC:BETAGAL BETA-1,3-N-ACETYLGLUCOSAMINYLTRANSFERASE-LIKE PROTEIN 1"/>
    <property type="match status" value="1"/>
</dbReference>
<protein>
    <submittedName>
        <fullName evidence="2">Glycos transf 2</fullName>
    </submittedName>
</protein>
<sequence length="335" mass="38961">MKISVILPIYNQELYLDNIFDSLFSQTYDDYEIVAVNDGSTDLSRTILKKYEKDARVTVVDQENAGSLAATATGVSVASGEYVCFVDADDIVGNNYLQNFVNELDHEYDFVAMGFSYRYGNKAVAHPLANDRVYTKYELMELSKNYIVDDHLHLDNKIFIARWNKIYKRQMLLRILDEWKNLRGICYGDDTIFTFLMLQNSQNGKAVMAVNEYQYVQHEQSMTHTPDLTSYADECRNVCIVYQGLLKKYRMPQDQAYLLFYALVSGVLSTSVETCAADAPRFYRELVAMPYFNDALRVVDAYCHSRNANVWMLRHSVPYWVYRTARRFKAWLHQQ</sequence>
<dbReference type="OrthoDB" id="3226099at2"/>
<dbReference type="AlphaFoldDB" id="A0A6A2VH47"/>
<dbReference type="SUPFAM" id="SSF53448">
    <property type="entry name" value="Nucleotide-diphospho-sugar transferases"/>
    <property type="match status" value="1"/>
</dbReference>
<dbReference type="Pfam" id="PF00535">
    <property type="entry name" value="Glycos_transf_2"/>
    <property type="match status" value="1"/>
</dbReference>
<dbReference type="InterPro" id="IPR029044">
    <property type="entry name" value="Nucleotide-diphossugar_trans"/>
</dbReference>
<dbReference type="EMBL" id="WBSO01000008">
    <property type="protein sequence ID" value="KAB8297508.1"/>
    <property type="molecule type" value="Genomic_DNA"/>
</dbReference>
<evidence type="ECO:0000313" key="3">
    <source>
        <dbReference type="Proteomes" id="UP000440041"/>
    </source>
</evidence>
<accession>A0A6A2VH47</accession>
<name>A0A6A2VH47_9BIFI</name>
<keyword evidence="3" id="KW-1185">Reference proteome</keyword>
<dbReference type="GO" id="GO:0016758">
    <property type="term" value="F:hexosyltransferase activity"/>
    <property type="evidence" value="ECO:0007669"/>
    <property type="project" value="UniProtKB-ARBA"/>
</dbReference>
<evidence type="ECO:0000259" key="1">
    <source>
        <dbReference type="Pfam" id="PF00535"/>
    </source>
</evidence>
<dbReference type="PANTHER" id="PTHR22916">
    <property type="entry name" value="GLYCOSYLTRANSFERASE"/>
    <property type="match status" value="1"/>
</dbReference>
<reference evidence="2 3" key="1">
    <citation type="submission" date="2019-09" db="EMBL/GenBank/DDBJ databases">
        <title>Characterization of the phylogenetic diversity of two novel species belonging to the genus Bifidobacterium: Bifidobacterium cebidarum sp. nov. and Bifidobacterium leontopitheci sp. nov.</title>
        <authorList>
            <person name="Lugli G.A."/>
            <person name="Duranti S."/>
            <person name="Milani C."/>
            <person name="Turroni F."/>
            <person name="Ventura M."/>
        </authorList>
    </citation>
    <scope>NUCLEOTIDE SEQUENCE [LARGE SCALE GENOMIC DNA]</scope>
    <source>
        <strain evidence="2 3">DSM 100238</strain>
    </source>
</reference>
<organism evidence="2 3">
    <name type="scientific">Bifidobacterium apri</name>
    <dbReference type="NCBI Taxonomy" id="1769423"/>
    <lineage>
        <taxon>Bacteria</taxon>
        <taxon>Bacillati</taxon>
        <taxon>Actinomycetota</taxon>
        <taxon>Actinomycetes</taxon>
        <taxon>Bifidobacteriales</taxon>
        <taxon>Bifidobacteriaceae</taxon>
        <taxon>Bifidobacterium</taxon>
    </lineage>
</organism>
<gene>
    <name evidence="2" type="ORF">DSM100238_1224</name>
</gene>
<dbReference type="Proteomes" id="UP000440041">
    <property type="component" value="Unassembled WGS sequence"/>
</dbReference>
<feature type="domain" description="Glycosyltransferase 2-like" evidence="1">
    <location>
        <begin position="4"/>
        <end position="157"/>
    </location>
</feature>
<proteinExistence type="predicted"/>
<dbReference type="CDD" id="cd00761">
    <property type="entry name" value="Glyco_tranf_GTA_type"/>
    <property type="match status" value="1"/>
</dbReference>
<dbReference type="RefSeq" id="WP_152355806.1">
    <property type="nucleotide sequence ID" value="NZ_JBHLXF010000026.1"/>
</dbReference>
<dbReference type="InterPro" id="IPR001173">
    <property type="entry name" value="Glyco_trans_2-like"/>
</dbReference>
<dbReference type="Gene3D" id="3.90.550.10">
    <property type="entry name" value="Spore Coat Polysaccharide Biosynthesis Protein SpsA, Chain A"/>
    <property type="match status" value="1"/>
</dbReference>